<sequence length="75" mass="6841">MTARTTIALAIAAPLALGACSNMTKQQQSTLSGGAIGAGAGAAGAAILGGPVGAAAAVGGAAGAAAGFIKEEMRE</sequence>
<dbReference type="RefSeq" id="WP_184043754.1">
    <property type="nucleotide sequence ID" value="NZ_JACIGK010000009.1"/>
</dbReference>
<evidence type="ECO:0008006" key="5">
    <source>
        <dbReference type="Google" id="ProtNLM"/>
    </source>
</evidence>
<reference evidence="3 4" key="1">
    <citation type="submission" date="2020-08" db="EMBL/GenBank/DDBJ databases">
        <title>Genome sequencing of Purple Non-Sulfur Bacteria from various extreme environments.</title>
        <authorList>
            <person name="Mayer M."/>
        </authorList>
    </citation>
    <scope>NUCLEOTIDE SEQUENCE [LARGE SCALE GENOMIC DNA]</scope>
    <source>
        <strain evidence="3 4">JA131</strain>
    </source>
</reference>
<organism evidence="3 4">
    <name type="scientific">Roseospira visakhapatnamensis</name>
    <dbReference type="NCBI Taxonomy" id="390880"/>
    <lineage>
        <taxon>Bacteria</taxon>
        <taxon>Pseudomonadati</taxon>
        <taxon>Pseudomonadota</taxon>
        <taxon>Alphaproteobacteria</taxon>
        <taxon>Rhodospirillales</taxon>
        <taxon>Rhodospirillaceae</taxon>
        <taxon>Roseospira</taxon>
    </lineage>
</organism>
<dbReference type="EMBL" id="JACIGK010000009">
    <property type="protein sequence ID" value="MBB4265917.1"/>
    <property type="molecule type" value="Genomic_DNA"/>
</dbReference>
<keyword evidence="1" id="KW-0812">Transmembrane</keyword>
<keyword evidence="1" id="KW-1133">Transmembrane helix</keyword>
<feature type="signal peptide" evidence="2">
    <location>
        <begin position="1"/>
        <end position="18"/>
    </location>
</feature>
<dbReference type="AlphaFoldDB" id="A0A7W6RCN3"/>
<keyword evidence="4" id="KW-1185">Reference proteome</keyword>
<keyword evidence="1" id="KW-0472">Membrane</keyword>
<name>A0A7W6RCN3_9PROT</name>
<dbReference type="Proteomes" id="UP000554286">
    <property type="component" value="Unassembled WGS sequence"/>
</dbReference>
<evidence type="ECO:0000313" key="3">
    <source>
        <dbReference type="EMBL" id="MBB4265917.1"/>
    </source>
</evidence>
<gene>
    <name evidence="3" type="ORF">GGD89_001542</name>
</gene>
<accession>A0A7W6RCN3</accession>
<feature type="transmembrane region" description="Helical" evidence="1">
    <location>
        <begin position="42"/>
        <end position="69"/>
    </location>
</feature>
<feature type="chain" id="PRO_5031362848" description="Glycine zipper domain-containing protein" evidence="2">
    <location>
        <begin position="19"/>
        <end position="75"/>
    </location>
</feature>
<evidence type="ECO:0000256" key="1">
    <source>
        <dbReference type="SAM" id="Phobius"/>
    </source>
</evidence>
<evidence type="ECO:0000256" key="2">
    <source>
        <dbReference type="SAM" id="SignalP"/>
    </source>
</evidence>
<dbReference type="PROSITE" id="PS51257">
    <property type="entry name" value="PROKAR_LIPOPROTEIN"/>
    <property type="match status" value="1"/>
</dbReference>
<keyword evidence="2" id="KW-0732">Signal</keyword>
<protein>
    <recommendedName>
        <fullName evidence="5">Glycine zipper domain-containing protein</fullName>
    </recommendedName>
</protein>
<proteinExistence type="predicted"/>
<comment type="caution">
    <text evidence="3">The sequence shown here is derived from an EMBL/GenBank/DDBJ whole genome shotgun (WGS) entry which is preliminary data.</text>
</comment>
<evidence type="ECO:0000313" key="4">
    <source>
        <dbReference type="Proteomes" id="UP000554286"/>
    </source>
</evidence>